<dbReference type="RefSeq" id="WP_188229589.1">
    <property type="nucleotide sequence ID" value="NZ_JACVXB010000002.1"/>
</dbReference>
<dbReference type="InterPro" id="IPR000595">
    <property type="entry name" value="cNMP-bd_dom"/>
</dbReference>
<evidence type="ECO:0000259" key="5">
    <source>
        <dbReference type="PROSITE" id="PS51063"/>
    </source>
</evidence>
<sequence length="230" mass="26829">MAEKSKDYIIPLLKENPLFEEISEVNLREFLEISSIKIWPKNTCLLDAESTNYNFYIIISGKIKLYYYNPEKDRKLTLFLLVKNDAFDISKLLNISHKKVYYETLSPSVILSTNVLLLKAWMINNSEFYKSLLHYTLAKLKQMETYVSSASMEDTSTKLARLLLNNFDETSNKIKTINDLPHKELAQLIGTTRAVINRQLQIFKKEGIIEIKNRTIEIKNLSLLQNKLNR</sequence>
<evidence type="ECO:0000256" key="1">
    <source>
        <dbReference type="ARBA" id="ARBA00023015"/>
    </source>
</evidence>
<dbReference type="PROSITE" id="PS50042">
    <property type="entry name" value="CNMP_BINDING_3"/>
    <property type="match status" value="1"/>
</dbReference>
<keyword evidence="2" id="KW-0238">DNA-binding</keyword>
<dbReference type="Pfam" id="PF13545">
    <property type="entry name" value="HTH_Crp_2"/>
    <property type="match status" value="1"/>
</dbReference>
<dbReference type="InterPro" id="IPR036388">
    <property type="entry name" value="WH-like_DNA-bd_sf"/>
</dbReference>
<dbReference type="GO" id="GO:0006355">
    <property type="term" value="P:regulation of DNA-templated transcription"/>
    <property type="evidence" value="ECO:0007669"/>
    <property type="project" value="InterPro"/>
</dbReference>
<evidence type="ECO:0000313" key="7">
    <source>
        <dbReference type="Proteomes" id="UP000600588"/>
    </source>
</evidence>
<evidence type="ECO:0000313" key="6">
    <source>
        <dbReference type="EMBL" id="MBD0831800.1"/>
    </source>
</evidence>
<dbReference type="Gene3D" id="1.10.10.10">
    <property type="entry name" value="Winged helix-like DNA-binding domain superfamily/Winged helix DNA-binding domain"/>
    <property type="match status" value="1"/>
</dbReference>
<dbReference type="InterPro" id="IPR014710">
    <property type="entry name" value="RmlC-like_jellyroll"/>
</dbReference>
<evidence type="ECO:0000256" key="3">
    <source>
        <dbReference type="ARBA" id="ARBA00023163"/>
    </source>
</evidence>
<name>A0A8J6Q7K2_9FLAO</name>
<protein>
    <submittedName>
        <fullName evidence="6">Crp/Fnr family transcriptional regulator</fullName>
    </submittedName>
</protein>
<dbReference type="Gene3D" id="2.60.120.10">
    <property type="entry name" value="Jelly Rolls"/>
    <property type="match status" value="1"/>
</dbReference>
<dbReference type="InterPro" id="IPR012318">
    <property type="entry name" value="HTH_CRP"/>
</dbReference>
<proteinExistence type="predicted"/>
<dbReference type="SUPFAM" id="SSF46785">
    <property type="entry name" value="Winged helix' DNA-binding domain"/>
    <property type="match status" value="1"/>
</dbReference>
<evidence type="ECO:0000259" key="4">
    <source>
        <dbReference type="PROSITE" id="PS50042"/>
    </source>
</evidence>
<keyword evidence="3" id="KW-0804">Transcription</keyword>
<keyword evidence="1" id="KW-0805">Transcription regulation</keyword>
<gene>
    <name evidence="6" type="ORF">ICJ83_06615</name>
</gene>
<reference evidence="6 7" key="1">
    <citation type="submission" date="2020-09" db="EMBL/GenBank/DDBJ databases">
        <title>TT11 complete genome.</title>
        <authorList>
            <person name="Wu Z."/>
        </authorList>
    </citation>
    <scope>NUCLEOTIDE SEQUENCE [LARGE SCALE GENOMIC DNA]</scope>
    <source>
        <strain evidence="6 7">TT11</strain>
    </source>
</reference>
<dbReference type="PROSITE" id="PS51063">
    <property type="entry name" value="HTH_CRP_2"/>
    <property type="match status" value="1"/>
</dbReference>
<comment type="caution">
    <text evidence="6">The sequence shown here is derived from an EMBL/GenBank/DDBJ whole genome shotgun (WGS) entry which is preliminary data.</text>
</comment>
<dbReference type="AlphaFoldDB" id="A0A8J6Q7K2"/>
<dbReference type="EMBL" id="JACVXB010000002">
    <property type="protein sequence ID" value="MBD0831800.1"/>
    <property type="molecule type" value="Genomic_DNA"/>
</dbReference>
<feature type="domain" description="Cyclic nucleotide-binding" evidence="4">
    <location>
        <begin position="18"/>
        <end position="149"/>
    </location>
</feature>
<dbReference type="SUPFAM" id="SSF51206">
    <property type="entry name" value="cAMP-binding domain-like"/>
    <property type="match status" value="1"/>
</dbReference>
<feature type="domain" description="HTH crp-type" evidence="5">
    <location>
        <begin position="153"/>
        <end position="222"/>
    </location>
</feature>
<accession>A0A8J6Q7K2</accession>
<dbReference type="SMART" id="SM00419">
    <property type="entry name" value="HTH_CRP"/>
    <property type="match status" value="1"/>
</dbReference>
<evidence type="ECO:0000256" key="2">
    <source>
        <dbReference type="ARBA" id="ARBA00023125"/>
    </source>
</evidence>
<organism evidence="6 7">
    <name type="scientific">Aestuariibaculum sediminum</name>
    <dbReference type="NCBI Taxonomy" id="2770637"/>
    <lineage>
        <taxon>Bacteria</taxon>
        <taxon>Pseudomonadati</taxon>
        <taxon>Bacteroidota</taxon>
        <taxon>Flavobacteriia</taxon>
        <taxon>Flavobacteriales</taxon>
        <taxon>Flavobacteriaceae</taxon>
    </lineage>
</organism>
<keyword evidence="7" id="KW-1185">Reference proteome</keyword>
<dbReference type="InterPro" id="IPR018490">
    <property type="entry name" value="cNMP-bd_dom_sf"/>
</dbReference>
<dbReference type="Proteomes" id="UP000600588">
    <property type="component" value="Unassembled WGS sequence"/>
</dbReference>
<dbReference type="GO" id="GO:0003677">
    <property type="term" value="F:DNA binding"/>
    <property type="evidence" value="ECO:0007669"/>
    <property type="project" value="UniProtKB-KW"/>
</dbReference>
<dbReference type="InterPro" id="IPR036390">
    <property type="entry name" value="WH_DNA-bd_sf"/>
</dbReference>